<dbReference type="PATRIC" id="fig|1185652.3.peg.1526"/>
<sequence length="39" mass="4609">MRFDCENWTEFLNKKETTFFVGAPPGAQWLDRAQFIWGA</sequence>
<protein>
    <submittedName>
        <fullName evidence="1">Uncharacterized protein</fullName>
    </submittedName>
</protein>
<dbReference type="EMBL" id="CP003563">
    <property type="protein sequence ID" value="AFL50058.1"/>
    <property type="molecule type" value="Genomic_DNA"/>
</dbReference>
<evidence type="ECO:0000313" key="2">
    <source>
        <dbReference type="Proteomes" id="UP000006180"/>
    </source>
</evidence>
<dbReference type="STRING" id="1185652.USDA257_c14680"/>
<proteinExistence type="predicted"/>
<dbReference type="HOGENOM" id="CLU_3317042_0_0_5"/>
<gene>
    <name evidence="1" type="ORF">USDA257_c14680</name>
</gene>
<evidence type="ECO:0000313" key="1">
    <source>
        <dbReference type="EMBL" id="AFL50058.1"/>
    </source>
</evidence>
<name>I3X2F2_SINF2</name>
<accession>I3X2F2</accession>
<dbReference type="Proteomes" id="UP000006180">
    <property type="component" value="Chromosome"/>
</dbReference>
<organism evidence="1 2">
    <name type="scientific">Sinorhizobium fredii (strain USDA 257)</name>
    <dbReference type="NCBI Taxonomy" id="1185652"/>
    <lineage>
        <taxon>Bacteria</taxon>
        <taxon>Pseudomonadati</taxon>
        <taxon>Pseudomonadota</taxon>
        <taxon>Alphaproteobacteria</taxon>
        <taxon>Hyphomicrobiales</taxon>
        <taxon>Rhizobiaceae</taxon>
        <taxon>Sinorhizobium/Ensifer group</taxon>
        <taxon>Sinorhizobium</taxon>
    </lineage>
</organism>
<reference evidence="1 2" key="1">
    <citation type="journal article" date="2012" name="J. Bacteriol.">
        <title>Complete genome sequence of the broad-host-range strain Sinorhizobium fredii USDA257.</title>
        <authorList>
            <person name="Schuldes J."/>
            <person name="Rodriguez Orbegoso M."/>
            <person name="Schmeisser C."/>
            <person name="Krishnan H.B."/>
            <person name="Daniel R."/>
            <person name="Streit W.R."/>
        </authorList>
    </citation>
    <scope>NUCLEOTIDE SEQUENCE [LARGE SCALE GENOMIC DNA]</scope>
    <source>
        <strain evidence="1 2">USDA 257</strain>
    </source>
</reference>
<dbReference type="AlphaFoldDB" id="I3X2F2"/>
<dbReference type="KEGG" id="sfd:USDA257_c14680"/>